<proteinExistence type="predicted"/>
<dbReference type="Proteomes" id="UP000008070">
    <property type="component" value="Chromosome"/>
</dbReference>
<evidence type="ECO:0000313" key="2">
    <source>
        <dbReference type="Proteomes" id="UP000008070"/>
    </source>
</evidence>
<dbReference type="AlphaFoldDB" id="C7C9A4"/>
<evidence type="ECO:0000313" key="1">
    <source>
        <dbReference type="EMBL" id="CAX22070.1"/>
    </source>
</evidence>
<accession>C7C9A4</accession>
<dbReference type="HOGENOM" id="CLU_3063310_0_0_5"/>
<sequence>MAHSRTNGVRTPDPLQNFDITLVKVCFKFRNGRDADCDITSMLACDLRLNVPL</sequence>
<dbReference type="KEGG" id="mdi:METDI0410"/>
<protein>
    <submittedName>
        <fullName evidence="1">Uncharacterized protein</fullName>
    </submittedName>
</protein>
<gene>
    <name evidence="1" type="ORF">METD_I0410</name>
</gene>
<name>C7C9A4_METED</name>
<dbReference type="EMBL" id="FP103042">
    <property type="protein sequence ID" value="CAX22070.1"/>
    <property type="molecule type" value="Genomic_DNA"/>
</dbReference>
<organism evidence="1 2">
    <name type="scientific">Methylorubrum extorquens (strain DSM 6343 / CIP 106787 / DM4)</name>
    <name type="common">Methylobacterium extorquens</name>
    <dbReference type="NCBI Taxonomy" id="661410"/>
    <lineage>
        <taxon>Bacteria</taxon>
        <taxon>Pseudomonadati</taxon>
        <taxon>Pseudomonadota</taxon>
        <taxon>Alphaproteobacteria</taxon>
        <taxon>Hyphomicrobiales</taxon>
        <taxon>Methylobacteriaceae</taxon>
        <taxon>Methylorubrum</taxon>
    </lineage>
</organism>
<reference evidence="2" key="1">
    <citation type="journal article" date="2009" name="PLoS ONE">
        <title>Methylobacterium genome sequences: a reference blueprint to investigate microbial metabolism of C1 compounds from natural and industrial sources.</title>
        <authorList>
            <person name="Vuilleumier S."/>
            <person name="Chistoserdova L."/>
            <person name="Lee M.-C."/>
            <person name="Bringel F."/>
            <person name="Lajus A."/>
            <person name="Zhou Y."/>
            <person name="Gourion B."/>
            <person name="Barbe V."/>
            <person name="Chang J."/>
            <person name="Cruveiller S."/>
            <person name="Dossat C."/>
            <person name="Gillett W."/>
            <person name="Gruffaz C."/>
            <person name="Haugen E."/>
            <person name="Hourcade E."/>
            <person name="Levy R."/>
            <person name="Mangenot S."/>
            <person name="Muller E."/>
            <person name="Nadalig T."/>
            <person name="Pagni M."/>
            <person name="Penny C."/>
            <person name="Peyraud R."/>
            <person name="Robinson D.G."/>
            <person name="Roche D."/>
            <person name="Rouy Z."/>
            <person name="Saenampechek C."/>
            <person name="Salvignol G."/>
            <person name="Vallenet D."/>
            <person name="Wu Z."/>
            <person name="Marx C.J."/>
            <person name="Vorholt J.A."/>
            <person name="Olson M.V."/>
            <person name="Kaul R."/>
            <person name="Weissenbach J."/>
            <person name="Medigue C."/>
            <person name="Lidstrom M.E."/>
        </authorList>
    </citation>
    <scope>NUCLEOTIDE SEQUENCE [LARGE SCALE GENOMIC DNA]</scope>
    <source>
        <strain evidence="2">DSM 6343 / CIP 106787 / DM4</strain>
    </source>
</reference>